<evidence type="ECO:0000256" key="1">
    <source>
        <dbReference type="ARBA" id="ARBA00004141"/>
    </source>
</evidence>
<feature type="transmembrane region" description="Helical" evidence="5">
    <location>
        <begin position="116"/>
        <end position="137"/>
    </location>
</feature>
<evidence type="ECO:0000256" key="3">
    <source>
        <dbReference type="ARBA" id="ARBA00022989"/>
    </source>
</evidence>
<keyword evidence="2 5" id="KW-0812">Transmembrane</keyword>
<sequence length="413" mass="45168">MSQAGISSLRKAPTSYTIRWIMKRRSDVVILYLFGFLKNLQFFGALSVPFYLHRIGLGYGKMFILEALFSGAMMALEIPTGVVADRWGRKISLFWGSALMAFSFLAFGIVRAFWLLAASEILCALGMTMISGADSALLHEVASNKANDSSEVFSRYHAFSTAGLFISFPLGSLIAGSGVMGYEAALGFVFILTALSFALAGMVILFVREPFTPSRREGFLRHGIEGCRIVLRTPRLRRFGINYAVISALTFFMFWFYQSLLGREKVPIEWFGFVGAGSNLGASLLLMAAPKIRKTMGENPALFLSSLLPGLLYMASGFFAGLGITLLAIFGVTMLKLFRAPLLAASMNTFLENEHRATALSGISMVERVLIALLYPIVGAVADSSLEASLIGLGILTVFMSFAVRMRNEPKRS</sequence>
<evidence type="ECO:0000256" key="2">
    <source>
        <dbReference type="ARBA" id="ARBA00022692"/>
    </source>
</evidence>
<dbReference type="InterPro" id="IPR053160">
    <property type="entry name" value="MFS_DHA3_Transporter"/>
</dbReference>
<dbReference type="PROSITE" id="PS00216">
    <property type="entry name" value="SUGAR_TRANSPORT_1"/>
    <property type="match status" value="1"/>
</dbReference>
<organism evidence="6">
    <name type="scientific">bioreactor metagenome</name>
    <dbReference type="NCBI Taxonomy" id="1076179"/>
    <lineage>
        <taxon>unclassified sequences</taxon>
        <taxon>metagenomes</taxon>
        <taxon>ecological metagenomes</taxon>
    </lineage>
</organism>
<dbReference type="InterPro" id="IPR005829">
    <property type="entry name" value="Sugar_transporter_CS"/>
</dbReference>
<reference evidence="6" key="1">
    <citation type="submission" date="2019-08" db="EMBL/GenBank/DDBJ databases">
        <authorList>
            <person name="Kucharzyk K."/>
            <person name="Murdoch R.W."/>
            <person name="Higgins S."/>
            <person name="Loffler F."/>
        </authorList>
    </citation>
    <scope>NUCLEOTIDE SEQUENCE</scope>
</reference>
<name>A0A644TU27_9ZZZZ</name>
<evidence type="ECO:0000313" key="6">
    <source>
        <dbReference type="EMBL" id="MPL70486.1"/>
    </source>
</evidence>
<dbReference type="GO" id="GO:0022857">
    <property type="term" value="F:transmembrane transporter activity"/>
    <property type="evidence" value="ECO:0007669"/>
    <property type="project" value="InterPro"/>
</dbReference>
<evidence type="ECO:0008006" key="7">
    <source>
        <dbReference type="Google" id="ProtNLM"/>
    </source>
</evidence>
<dbReference type="PANTHER" id="PTHR23530">
    <property type="entry name" value="TRANSPORT PROTEIN-RELATED"/>
    <property type="match status" value="1"/>
</dbReference>
<gene>
    <name evidence="6" type="ORF">SDC9_16242</name>
</gene>
<protein>
    <recommendedName>
        <fullName evidence="7">Major facilitator superfamily (MFS) profile domain-containing protein</fullName>
    </recommendedName>
</protein>
<proteinExistence type="predicted"/>
<dbReference type="EMBL" id="VSSQ01000053">
    <property type="protein sequence ID" value="MPL70486.1"/>
    <property type="molecule type" value="Genomic_DNA"/>
</dbReference>
<dbReference type="PANTHER" id="PTHR23530:SF1">
    <property type="entry name" value="PERMEASE, MAJOR FACILITATOR SUPERFAMILY-RELATED"/>
    <property type="match status" value="1"/>
</dbReference>
<keyword evidence="4 5" id="KW-0472">Membrane</keyword>
<feature type="transmembrane region" description="Helical" evidence="5">
    <location>
        <begin position="185"/>
        <end position="207"/>
    </location>
</feature>
<dbReference type="Pfam" id="PF07690">
    <property type="entry name" value="MFS_1"/>
    <property type="match status" value="1"/>
</dbReference>
<feature type="transmembrane region" description="Helical" evidence="5">
    <location>
        <begin position="158"/>
        <end position="179"/>
    </location>
</feature>
<evidence type="ECO:0000256" key="5">
    <source>
        <dbReference type="SAM" id="Phobius"/>
    </source>
</evidence>
<feature type="transmembrane region" description="Helical" evidence="5">
    <location>
        <begin position="239"/>
        <end position="258"/>
    </location>
</feature>
<feature type="transmembrane region" description="Helical" evidence="5">
    <location>
        <begin position="384"/>
        <end position="404"/>
    </location>
</feature>
<dbReference type="InterPro" id="IPR011701">
    <property type="entry name" value="MFS"/>
</dbReference>
<feature type="transmembrane region" description="Helical" evidence="5">
    <location>
        <begin position="63"/>
        <end position="84"/>
    </location>
</feature>
<dbReference type="GO" id="GO:0016020">
    <property type="term" value="C:membrane"/>
    <property type="evidence" value="ECO:0007669"/>
    <property type="project" value="UniProtKB-SubCell"/>
</dbReference>
<comment type="caution">
    <text evidence="6">The sequence shown here is derived from an EMBL/GenBank/DDBJ whole genome shotgun (WGS) entry which is preliminary data.</text>
</comment>
<feature type="transmembrane region" description="Helical" evidence="5">
    <location>
        <begin position="91"/>
        <end position="110"/>
    </location>
</feature>
<dbReference type="InterPro" id="IPR036259">
    <property type="entry name" value="MFS_trans_sf"/>
</dbReference>
<accession>A0A644TU27</accession>
<feature type="transmembrane region" description="Helical" evidence="5">
    <location>
        <begin position="270"/>
        <end position="289"/>
    </location>
</feature>
<comment type="subcellular location">
    <subcellularLocation>
        <location evidence="1">Membrane</location>
        <topology evidence="1">Multi-pass membrane protein</topology>
    </subcellularLocation>
</comment>
<feature type="transmembrane region" description="Helical" evidence="5">
    <location>
        <begin position="29"/>
        <end position="51"/>
    </location>
</feature>
<dbReference type="SUPFAM" id="SSF103473">
    <property type="entry name" value="MFS general substrate transporter"/>
    <property type="match status" value="1"/>
</dbReference>
<dbReference type="AlphaFoldDB" id="A0A644TU27"/>
<evidence type="ECO:0000256" key="4">
    <source>
        <dbReference type="ARBA" id="ARBA00023136"/>
    </source>
</evidence>
<dbReference type="Gene3D" id="1.20.1250.20">
    <property type="entry name" value="MFS general substrate transporter like domains"/>
    <property type="match status" value="1"/>
</dbReference>
<keyword evidence="3 5" id="KW-1133">Transmembrane helix</keyword>